<feature type="domain" description="Tail sheath protein subtilisin-like" evidence="2">
    <location>
        <begin position="209"/>
        <end position="368"/>
    </location>
</feature>
<gene>
    <name evidence="3" type="ORF">DTO96_102523</name>
</gene>
<reference evidence="4" key="1">
    <citation type="submission" date="2018-07" db="EMBL/GenBank/DDBJ databases">
        <authorList>
            <person name="Kim H."/>
        </authorList>
    </citation>
    <scope>NUCLEOTIDE SEQUENCE [LARGE SCALE GENOMIC DNA]</scope>
    <source>
        <strain evidence="4">F02</strain>
    </source>
</reference>
<sequence>MPDNMTYMSIPIGRTGGVFIEIDPTKAVTSLPQMQRKLLVIGQRLAGAQVPALTPDRQQNGESTAQAHGRGSTLHVMMMAIDKVKAPYGDIDTWVVGVDDLAAGVAASGTLTFGGAVTRASTLSVYVGGVLVRCAASVGDTAAVMASKITAAINLNTDLPVAATVSGNVVTVTCTNKGEVGNGMELSYRYYEEDALPLGLTLACVSLAGGSGNPDVAAALACVADEQFYSIVCPFTDSTNLATIEADMDGRWGGMVQKAGHVFTARDGTMAALTTWGATRNSVHCTTWGLRGSPTWLPARLAAFAATCEVSGARHPAMPLRALEVPGVKAPRPKDRFSRAERELLLSDGISSTIADSGNKVILERVITNYQKNTMGFDDESLLRLETKWTVDYYRFAHRQNIALKFPRCILVDDDTNISPDLPHVKASMLQAECYALDKRLEYVGIIENPAKNKEKYRFLRSEADKDRVNAILPPNVTNQFVTFAAAVQYQL</sequence>
<comment type="similarity">
    <text evidence="1">Belongs to the myoviridae tail sheath protein family.</text>
</comment>
<dbReference type="PIRSF" id="PIRSF007349">
    <property type="entry name" value="Tsp_L"/>
    <property type="match status" value="1"/>
</dbReference>
<dbReference type="EMBL" id="CP031124">
    <property type="protein sequence ID" value="AXF86767.1"/>
    <property type="molecule type" value="Genomic_DNA"/>
</dbReference>
<name>A0A345DEH9_9BURK</name>
<dbReference type="KEGG" id="hyf:DTO96_102523"/>
<dbReference type="RefSeq" id="WP_114563809.1">
    <property type="nucleotide sequence ID" value="NZ_CP031124.1"/>
</dbReference>
<dbReference type="OrthoDB" id="5442644at2"/>
<protein>
    <recommendedName>
        <fullName evidence="2">Tail sheath protein subtilisin-like domain-containing protein</fullName>
    </recommendedName>
</protein>
<dbReference type="Pfam" id="PF04984">
    <property type="entry name" value="Phage_sheath_1"/>
    <property type="match status" value="1"/>
</dbReference>
<dbReference type="AlphaFoldDB" id="A0A345DEH9"/>
<dbReference type="Proteomes" id="UP000252182">
    <property type="component" value="Chromosome"/>
</dbReference>
<accession>A0A345DEH9</accession>
<proteinExistence type="inferred from homology"/>
<evidence type="ECO:0000256" key="1">
    <source>
        <dbReference type="ARBA" id="ARBA00008005"/>
    </source>
</evidence>
<evidence type="ECO:0000313" key="4">
    <source>
        <dbReference type="Proteomes" id="UP000252182"/>
    </source>
</evidence>
<dbReference type="InterPro" id="IPR035089">
    <property type="entry name" value="Phage_sheath_subtilisin"/>
</dbReference>
<keyword evidence="4" id="KW-1185">Reference proteome</keyword>
<evidence type="ECO:0000313" key="3">
    <source>
        <dbReference type="EMBL" id="AXF86767.1"/>
    </source>
</evidence>
<dbReference type="InterPro" id="IPR007067">
    <property type="entry name" value="Tail_sheath"/>
</dbReference>
<evidence type="ECO:0000259" key="2">
    <source>
        <dbReference type="Pfam" id="PF04984"/>
    </source>
</evidence>
<organism evidence="3 4">
    <name type="scientific">Ephemeroptericola cinctiostellae</name>
    <dbReference type="NCBI Taxonomy" id="2268024"/>
    <lineage>
        <taxon>Bacteria</taxon>
        <taxon>Pseudomonadati</taxon>
        <taxon>Pseudomonadota</taxon>
        <taxon>Betaproteobacteria</taxon>
        <taxon>Burkholderiales</taxon>
        <taxon>Burkholderiaceae</taxon>
        <taxon>Ephemeroptericola</taxon>
    </lineage>
</organism>